<accession>A0A0E9RY95</accession>
<organism evidence="1">
    <name type="scientific">Anguilla anguilla</name>
    <name type="common">European freshwater eel</name>
    <name type="synonym">Muraena anguilla</name>
    <dbReference type="NCBI Taxonomy" id="7936"/>
    <lineage>
        <taxon>Eukaryota</taxon>
        <taxon>Metazoa</taxon>
        <taxon>Chordata</taxon>
        <taxon>Craniata</taxon>
        <taxon>Vertebrata</taxon>
        <taxon>Euteleostomi</taxon>
        <taxon>Actinopterygii</taxon>
        <taxon>Neopterygii</taxon>
        <taxon>Teleostei</taxon>
        <taxon>Anguilliformes</taxon>
        <taxon>Anguillidae</taxon>
        <taxon>Anguilla</taxon>
    </lineage>
</organism>
<dbReference type="EMBL" id="GBXM01074521">
    <property type="protein sequence ID" value="JAH34056.1"/>
    <property type="molecule type" value="Transcribed_RNA"/>
</dbReference>
<proteinExistence type="predicted"/>
<evidence type="ECO:0000313" key="1">
    <source>
        <dbReference type="EMBL" id="JAH34056.1"/>
    </source>
</evidence>
<sequence>MSWRKTPCVQLDLIDQCQLKVALWGF</sequence>
<reference evidence="1" key="2">
    <citation type="journal article" date="2015" name="Fish Shellfish Immunol.">
        <title>Early steps in the European eel (Anguilla anguilla)-Vibrio vulnificus interaction in the gills: Role of the RtxA13 toxin.</title>
        <authorList>
            <person name="Callol A."/>
            <person name="Pajuelo D."/>
            <person name="Ebbesson L."/>
            <person name="Teles M."/>
            <person name="MacKenzie S."/>
            <person name="Amaro C."/>
        </authorList>
    </citation>
    <scope>NUCLEOTIDE SEQUENCE</scope>
</reference>
<reference evidence="1" key="1">
    <citation type="submission" date="2014-11" db="EMBL/GenBank/DDBJ databases">
        <authorList>
            <person name="Amaro Gonzalez C."/>
        </authorList>
    </citation>
    <scope>NUCLEOTIDE SEQUENCE</scope>
</reference>
<dbReference type="AlphaFoldDB" id="A0A0E9RY95"/>
<name>A0A0E9RY95_ANGAN</name>
<protein>
    <submittedName>
        <fullName evidence="1">Uncharacterized protein</fullName>
    </submittedName>
</protein>